<keyword evidence="8" id="KW-0732">Signal</keyword>
<dbReference type="SUPFAM" id="SSF50182">
    <property type="entry name" value="Sm-like ribonucleoproteins"/>
    <property type="match status" value="1"/>
</dbReference>
<dbReference type="RefSeq" id="WP_264501186.1">
    <property type="nucleotide sequence ID" value="NZ_JAPDDS010000005.1"/>
</dbReference>
<evidence type="ECO:0000256" key="6">
    <source>
        <dbReference type="ARBA" id="ARBA00023136"/>
    </source>
</evidence>
<dbReference type="Proteomes" id="UP001207930">
    <property type="component" value="Unassembled WGS sequence"/>
</dbReference>
<dbReference type="Gene3D" id="2.30.30.60">
    <property type="match status" value="1"/>
</dbReference>
<keyword evidence="5 7" id="KW-1133">Transmembrane helix</keyword>
<reference evidence="11 12" key="1">
    <citation type="submission" date="2022-10" db="EMBL/GenBank/DDBJ databases">
        <title>Luteolibacter flavescens strain MCCC 1K03193, whole genome shotgun sequencing project.</title>
        <authorList>
            <person name="Zhao G."/>
            <person name="Shen L."/>
        </authorList>
    </citation>
    <scope>NUCLEOTIDE SEQUENCE [LARGE SCALE GENOMIC DNA]</scope>
    <source>
        <strain evidence="11 12">MCCC 1K03193</strain>
    </source>
</reference>
<dbReference type="InterPro" id="IPR006686">
    <property type="entry name" value="MscS_channel_CS"/>
</dbReference>
<dbReference type="SUPFAM" id="SSF82689">
    <property type="entry name" value="Mechanosensitive channel protein MscS (YggB), C-terminal domain"/>
    <property type="match status" value="1"/>
</dbReference>
<dbReference type="SUPFAM" id="SSF82861">
    <property type="entry name" value="Mechanosensitive channel protein MscS (YggB), transmembrane region"/>
    <property type="match status" value="1"/>
</dbReference>
<proteinExistence type="inferred from homology"/>
<feature type="signal peptide" evidence="8">
    <location>
        <begin position="1"/>
        <end position="25"/>
    </location>
</feature>
<keyword evidence="3" id="KW-1003">Cell membrane</keyword>
<name>A0ABT3FPU0_9BACT</name>
<evidence type="ECO:0000313" key="11">
    <source>
        <dbReference type="EMBL" id="MCW1885229.1"/>
    </source>
</evidence>
<comment type="similarity">
    <text evidence="2">Belongs to the MscS (TC 1.A.23) family.</text>
</comment>
<feature type="transmembrane region" description="Helical" evidence="7">
    <location>
        <begin position="549"/>
        <end position="569"/>
    </location>
</feature>
<evidence type="ECO:0000256" key="2">
    <source>
        <dbReference type="ARBA" id="ARBA00008017"/>
    </source>
</evidence>
<keyword evidence="6 7" id="KW-0472">Membrane</keyword>
<feature type="domain" description="Mechanosensitive ion channel MscS C-terminal" evidence="10">
    <location>
        <begin position="669"/>
        <end position="751"/>
    </location>
</feature>
<evidence type="ECO:0000256" key="7">
    <source>
        <dbReference type="SAM" id="Phobius"/>
    </source>
</evidence>
<dbReference type="InterPro" id="IPR010920">
    <property type="entry name" value="LSM_dom_sf"/>
</dbReference>
<comment type="subcellular location">
    <subcellularLocation>
        <location evidence="1">Cell membrane</location>
        <topology evidence="1">Multi-pass membrane protein</topology>
    </subcellularLocation>
</comment>
<comment type="caution">
    <text evidence="11">The sequence shown here is derived from an EMBL/GenBank/DDBJ whole genome shotgun (WGS) entry which is preliminary data.</text>
</comment>
<dbReference type="InterPro" id="IPR011066">
    <property type="entry name" value="MscS_channel_C_sf"/>
</dbReference>
<keyword evidence="12" id="KW-1185">Reference proteome</keyword>
<dbReference type="InterPro" id="IPR011014">
    <property type="entry name" value="MscS_channel_TM-2"/>
</dbReference>
<evidence type="ECO:0000256" key="1">
    <source>
        <dbReference type="ARBA" id="ARBA00004651"/>
    </source>
</evidence>
<dbReference type="Gene3D" id="1.10.287.1260">
    <property type="match status" value="1"/>
</dbReference>
<dbReference type="InterPro" id="IPR052702">
    <property type="entry name" value="MscS-like_channel"/>
</dbReference>
<gene>
    <name evidence="11" type="ORF">OKA04_10860</name>
</gene>
<keyword evidence="4 7" id="KW-0812">Transmembrane</keyword>
<dbReference type="InterPro" id="IPR049278">
    <property type="entry name" value="MS_channel_C"/>
</dbReference>
<feature type="transmembrane region" description="Helical" evidence="7">
    <location>
        <begin position="575"/>
        <end position="595"/>
    </location>
</feature>
<evidence type="ECO:0000256" key="8">
    <source>
        <dbReference type="SAM" id="SignalP"/>
    </source>
</evidence>
<evidence type="ECO:0000259" key="10">
    <source>
        <dbReference type="Pfam" id="PF21082"/>
    </source>
</evidence>
<feature type="domain" description="Mechanosensitive ion channel MscS" evidence="9">
    <location>
        <begin position="593"/>
        <end position="660"/>
    </location>
</feature>
<dbReference type="EMBL" id="JAPDDS010000005">
    <property type="protein sequence ID" value="MCW1885229.1"/>
    <property type="molecule type" value="Genomic_DNA"/>
</dbReference>
<evidence type="ECO:0000256" key="4">
    <source>
        <dbReference type="ARBA" id="ARBA00022692"/>
    </source>
</evidence>
<protein>
    <submittedName>
        <fullName evidence="11">Mechanosensitive ion channel</fullName>
    </submittedName>
</protein>
<sequence length="782" mass="86037">MTRIVLHFLRIGLLAAGLASSPAVAQLPSIKLPDTKTEAAKEESAEDRIKRLRTWRDDWQAQMAALDQGVPPPAGITEEEVAARRSDLLLGIFTAENTIRALDTAGMLQQSITQTKEESAAWKGFEKPGPYSFVLHDELRRQQEGIGTRLRAYESAYTMFERELAKRQSEIKKADESVRLAQETADRAAPDHVDAELWRLEAAKLKLRALSSAAAMLQHTSENARMRTAAAEADADLLKRKIAALGTSTAFPQEDLDQLKHSTEERRKDIAKELAKIEKLQQAAISERQSAVTTADTLKAANANPTDAEKAKLAAATDRVQFLDTRLESLANRIEITGARMRFLSDYLDAQTARRILLTSESAVERTEALAALQAQLTRASAFDSLVAIRRNATMSAMQDQEGRLTSLPADSPMRPQVEELQATLRSDMDAVERFGQEIAGLHMDISRWLGDSGQVTASMTWGERFRGYGSRIAGKAKAVWNFVVYRYDDKTEVDGQVVTVKRGLSLGWLIGALLFFWVAYRIGSWLLKRGYSRMVGRGRMQQGQAETLRRWTRIALGIALALVTLNFLKIPLTAFAFLGGALAIGVGFGTQTLFKNFISGLIVLAERKVRVGDILEVDGVAGTVTTIDTRSSTVRSFDGVDLILPNSVLLESKVVNWTHGTAVVRRVVRVRVAYGSQLRLVSTILEECAAQHGVILRSPSPQVVLEDFATDALVFAVFYWVDLRANTGGGNVGSDLRFMIERRLGEAGISLASPQQSFQLNADKPLRVRMDAGEPDAPGAS</sequence>
<evidence type="ECO:0000256" key="3">
    <source>
        <dbReference type="ARBA" id="ARBA00022475"/>
    </source>
</evidence>
<accession>A0ABT3FPU0</accession>
<evidence type="ECO:0000256" key="5">
    <source>
        <dbReference type="ARBA" id="ARBA00022989"/>
    </source>
</evidence>
<evidence type="ECO:0000313" key="12">
    <source>
        <dbReference type="Proteomes" id="UP001207930"/>
    </source>
</evidence>
<evidence type="ECO:0000259" key="9">
    <source>
        <dbReference type="Pfam" id="PF00924"/>
    </source>
</evidence>
<dbReference type="InterPro" id="IPR006685">
    <property type="entry name" value="MscS_channel_2nd"/>
</dbReference>
<feature type="transmembrane region" description="Helical" evidence="7">
    <location>
        <begin position="507"/>
        <end position="528"/>
    </location>
</feature>
<dbReference type="PANTHER" id="PTHR30347:SF1">
    <property type="entry name" value="MECHANOSENSITIVE CHANNEL MSCK"/>
    <property type="match status" value="1"/>
</dbReference>
<organism evidence="11 12">
    <name type="scientific">Luteolibacter flavescens</name>
    <dbReference type="NCBI Taxonomy" id="1859460"/>
    <lineage>
        <taxon>Bacteria</taxon>
        <taxon>Pseudomonadati</taxon>
        <taxon>Verrucomicrobiota</taxon>
        <taxon>Verrucomicrobiia</taxon>
        <taxon>Verrucomicrobiales</taxon>
        <taxon>Verrucomicrobiaceae</taxon>
        <taxon>Luteolibacter</taxon>
    </lineage>
</organism>
<dbReference type="Pfam" id="PF00924">
    <property type="entry name" value="MS_channel_2nd"/>
    <property type="match status" value="1"/>
</dbReference>
<dbReference type="Gene3D" id="3.30.70.100">
    <property type="match status" value="1"/>
</dbReference>
<feature type="chain" id="PRO_5047176000" evidence="8">
    <location>
        <begin position="26"/>
        <end position="782"/>
    </location>
</feature>
<dbReference type="PANTHER" id="PTHR30347">
    <property type="entry name" value="POTASSIUM CHANNEL RELATED"/>
    <property type="match status" value="1"/>
</dbReference>
<dbReference type="Pfam" id="PF21082">
    <property type="entry name" value="MS_channel_3rd"/>
    <property type="match status" value="1"/>
</dbReference>
<dbReference type="InterPro" id="IPR023408">
    <property type="entry name" value="MscS_beta-dom_sf"/>
</dbReference>
<dbReference type="PROSITE" id="PS01246">
    <property type="entry name" value="UPF0003"/>
    <property type="match status" value="1"/>
</dbReference>